<dbReference type="CDD" id="cd02754">
    <property type="entry name" value="MopB_Nitrate-R-NapA-like"/>
    <property type="match status" value="1"/>
</dbReference>
<dbReference type="PANTHER" id="PTHR43105:SF9">
    <property type="entry name" value="NADPH-FE(3+) OXIDOREDUCTASE SUBUNIT ALPHA"/>
    <property type="match status" value="1"/>
</dbReference>
<dbReference type="PROSITE" id="PS00551">
    <property type="entry name" value="MOLYBDOPTERIN_PROK_1"/>
    <property type="match status" value="1"/>
</dbReference>
<dbReference type="Gene3D" id="3.40.50.740">
    <property type="match status" value="1"/>
</dbReference>
<dbReference type="Pfam" id="PF04879">
    <property type="entry name" value="Molybdop_Fe4S4"/>
    <property type="match status" value="1"/>
</dbReference>
<dbReference type="Pfam" id="PF00384">
    <property type="entry name" value="Molybdopterin"/>
    <property type="match status" value="1"/>
</dbReference>
<dbReference type="InterPro" id="IPR006963">
    <property type="entry name" value="Mopterin_OxRdtase_4Fe-4S_dom"/>
</dbReference>
<dbReference type="RefSeq" id="WP_255389929.1">
    <property type="nucleotide sequence ID" value="NZ_CP101508.1"/>
</dbReference>
<evidence type="ECO:0000256" key="10">
    <source>
        <dbReference type="ARBA" id="ARBA00023063"/>
    </source>
</evidence>
<evidence type="ECO:0000313" key="12">
    <source>
        <dbReference type="EMBL" id="UTV28610.1"/>
    </source>
</evidence>
<dbReference type="Gene3D" id="2.20.25.90">
    <property type="entry name" value="ADC-like domains"/>
    <property type="match status" value="1"/>
</dbReference>
<dbReference type="InterPro" id="IPR009010">
    <property type="entry name" value="Asp_de-COase-like_dom_sf"/>
</dbReference>
<accession>A0ABY5GH64</accession>
<evidence type="ECO:0000256" key="6">
    <source>
        <dbReference type="ARBA" id="ARBA00022723"/>
    </source>
</evidence>
<keyword evidence="13" id="KW-1185">Reference proteome</keyword>
<dbReference type="PROSITE" id="PS51669">
    <property type="entry name" value="4FE4S_MOW_BIS_MGD"/>
    <property type="match status" value="1"/>
</dbReference>
<evidence type="ECO:0000256" key="7">
    <source>
        <dbReference type="ARBA" id="ARBA00023002"/>
    </source>
</evidence>
<evidence type="ECO:0000256" key="5">
    <source>
        <dbReference type="ARBA" id="ARBA00022505"/>
    </source>
</evidence>
<keyword evidence="8" id="KW-0408">Iron</keyword>
<name>A0ABY5GH64_9GAMM</name>
<keyword evidence="5" id="KW-0500">Molybdenum</keyword>
<dbReference type="InterPro" id="IPR006657">
    <property type="entry name" value="MoPterin_dinucl-bd_dom"/>
</dbReference>
<dbReference type="InterPro" id="IPR007419">
    <property type="entry name" value="BFD-like_2Fe2S-bd_dom"/>
</dbReference>
<keyword evidence="7" id="KW-0560">Oxidoreductase</keyword>
<dbReference type="Gene3D" id="2.40.40.20">
    <property type="match status" value="1"/>
</dbReference>
<dbReference type="EMBL" id="CP101508">
    <property type="protein sequence ID" value="UTV28610.1"/>
    <property type="molecule type" value="Genomic_DNA"/>
</dbReference>
<evidence type="ECO:0000256" key="8">
    <source>
        <dbReference type="ARBA" id="ARBA00023004"/>
    </source>
</evidence>
<comment type="cofactor">
    <cofactor evidence="2">
        <name>[4Fe-4S] cluster</name>
        <dbReference type="ChEBI" id="CHEBI:49883"/>
    </cofactor>
</comment>
<comment type="cofactor">
    <cofactor evidence="1">
        <name>Mo-bis(molybdopterin guanine dinucleotide)</name>
        <dbReference type="ChEBI" id="CHEBI:60539"/>
    </cofactor>
</comment>
<keyword evidence="4" id="KW-0004">4Fe-4S</keyword>
<gene>
    <name evidence="12" type="ORF">NNL38_05020</name>
</gene>
<feature type="domain" description="4Fe-4S Mo/W bis-MGD-type" evidence="11">
    <location>
        <begin position="7"/>
        <end position="63"/>
    </location>
</feature>
<dbReference type="InterPro" id="IPR027467">
    <property type="entry name" value="MopterinOxRdtase_cofactor_BS"/>
</dbReference>
<proteinExistence type="inferred from homology"/>
<dbReference type="InterPro" id="IPR006656">
    <property type="entry name" value="Mopterin_OxRdtase"/>
</dbReference>
<keyword evidence="10" id="KW-0534">Nitrate assimilation</keyword>
<dbReference type="Pfam" id="PF04324">
    <property type="entry name" value="Fer2_BFD"/>
    <property type="match status" value="1"/>
</dbReference>
<evidence type="ECO:0000256" key="4">
    <source>
        <dbReference type="ARBA" id="ARBA00022485"/>
    </source>
</evidence>
<dbReference type="InterPro" id="IPR050123">
    <property type="entry name" value="Prok_molybdopt-oxidoreductase"/>
</dbReference>
<evidence type="ECO:0000256" key="1">
    <source>
        <dbReference type="ARBA" id="ARBA00001942"/>
    </source>
</evidence>
<sequence>MSTTTKDTWTKTTCAYCGVGCGIEARPTRDGALEIQGDQSHPANFGRLCSKGLALGETVGHQGRLLHPSIAGTQCDWAPALDTVASRFSEVIAQHGPDAVAFYVSGQLLTEDYYVANKLMKGFIGSGNIDTNSRLCMSSSVAGHKRAFGADCVPGCYADLELADLVILTGSNLAWCHPVLYQRLKAAKTARPELKVIVIDPRTTSSCEIADLHLAIHPGSDVALFNGLLAYLAQHQHLDPAYIADHTEGFDMALASARRDAQDLRALATITGISRQQLTAFFRLFAETEKVVTVYSQGVNQSSQGTDKVNSLLNCHLATGRIGKPGSGPFSVTGQPNAMGGREVGGLANTLAAHMEFGNDTQSQMVSEFWQTETLARTPGLKAIDLFDAIDSGRVKAVWIMATNPAVSLPDSETIQRALTQCPFVVVSDCIADTDTTRLADVLLPAQGWSEKSGTVTNSERRISRQRRLLPTPGDGKPDWWIISEVAKRMGFGHAFDYRHEADIFREYSRMTTLDNTTAASPARRVLNLSGLANLTPEQYHQLSPQQWPVLDQPATTSETSISKRLFANGQFATPSGKAQFIAVKYQPPLNQISLAYPLVLNSGRIRDQWHTMTRTGLSPRLGEHTPEPCVTLHPDDAACHHLTSGQLARITSRYGEVTARVTLSRSVRAGDVFVPIHWNQTTASAGKVCQLIGPQTDSLSGQPEFKFTPVALAPLAYGSEAVVLTKRPLAPELLTDCAYWSRQTVSQGYLYRLASEAKPDALFARLAQTASRADRQLSFSSANGLYRHALIEKSLLEFYVLVADSLHQHDVEWLYPLLDEPLDDSIERALISGQLEGKLAGGKTVCACKQVGKNTLCAAIREQQLTTVAEVSACTQAGTGCGSCTGEIQLLIETVQEEDTSITNAVNHRS</sequence>
<dbReference type="Pfam" id="PF01568">
    <property type="entry name" value="Molydop_binding"/>
    <property type="match status" value="1"/>
</dbReference>
<dbReference type="CDD" id="cd02791">
    <property type="entry name" value="MopB_CT_Nitrate-R-NapA-like"/>
    <property type="match status" value="1"/>
</dbReference>
<evidence type="ECO:0000256" key="9">
    <source>
        <dbReference type="ARBA" id="ARBA00023014"/>
    </source>
</evidence>
<evidence type="ECO:0000313" key="13">
    <source>
        <dbReference type="Proteomes" id="UP001057998"/>
    </source>
</evidence>
<reference evidence="12" key="1">
    <citation type="submission" date="2022-07" db="EMBL/GenBank/DDBJ databases">
        <title>Genome sequencing of Photobacterium atrarenae GJH2-4.</title>
        <authorList>
            <person name="Park S.-J."/>
        </authorList>
    </citation>
    <scope>NUCLEOTIDE SEQUENCE</scope>
    <source>
        <strain evidence="12">GJH2-4</strain>
    </source>
</reference>
<protein>
    <submittedName>
        <fullName evidence="12">Molybdopterin-dependent oxidoreductase</fullName>
    </submittedName>
</protein>
<keyword evidence="6" id="KW-0479">Metal-binding</keyword>
<dbReference type="Gene3D" id="1.10.10.1100">
    <property type="entry name" value="BFD-like [2Fe-2S]-binding domain"/>
    <property type="match status" value="1"/>
</dbReference>
<comment type="similarity">
    <text evidence="3">Belongs to the prokaryotic molybdopterin-containing oxidoreductase family. NasA/NapA/NarB subfamily.</text>
</comment>
<evidence type="ECO:0000256" key="3">
    <source>
        <dbReference type="ARBA" id="ARBA00008747"/>
    </source>
</evidence>
<dbReference type="InterPro" id="IPR041854">
    <property type="entry name" value="BFD-like_2Fe2S-bd_dom_sf"/>
</dbReference>
<dbReference type="SUPFAM" id="SSF53706">
    <property type="entry name" value="Formate dehydrogenase/DMSO reductase, domains 1-3"/>
    <property type="match status" value="1"/>
</dbReference>
<evidence type="ECO:0000259" key="11">
    <source>
        <dbReference type="PROSITE" id="PS51669"/>
    </source>
</evidence>
<dbReference type="Proteomes" id="UP001057998">
    <property type="component" value="Chromosome 1"/>
</dbReference>
<keyword evidence="9" id="KW-0411">Iron-sulfur</keyword>
<dbReference type="Gene3D" id="3.40.228.10">
    <property type="entry name" value="Dimethylsulfoxide Reductase, domain 2"/>
    <property type="match status" value="1"/>
</dbReference>
<evidence type="ECO:0000256" key="2">
    <source>
        <dbReference type="ARBA" id="ARBA00001966"/>
    </source>
</evidence>
<dbReference type="InterPro" id="IPR041957">
    <property type="entry name" value="CT_Nitrate-R-NapA-like"/>
</dbReference>
<dbReference type="SMART" id="SM00926">
    <property type="entry name" value="Molybdop_Fe4S4"/>
    <property type="match status" value="1"/>
</dbReference>
<organism evidence="12 13">
    <name type="scientific">Photobacterium atrarenae</name>
    <dbReference type="NCBI Taxonomy" id="865757"/>
    <lineage>
        <taxon>Bacteria</taxon>
        <taxon>Pseudomonadati</taxon>
        <taxon>Pseudomonadota</taxon>
        <taxon>Gammaproteobacteria</taxon>
        <taxon>Vibrionales</taxon>
        <taxon>Vibrionaceae</taxon>
        <taxon>Photobacterium</taxon>
    </lineage>
</organism>
<dbReference type="SUPFAM" id="SSF50692">
    <property type="entry name" value="ADC-like"/>
    <property type="match status" value="1"/>
</dbReference>
<dbReference type="PANTHER" id="PTHR43105">
    <property type="entry name" value="RESPIRATORY NITRATE REDUCTASE"/>
    <property type="match status" value="1"/>
</dbReference>